<organism evidence="9 10">
    <name type="scientific">Planctopirus hydrillae</name>
    <dbReference type="NCBI Taxonomy" id="1841610"/>
    <lineage>
        <taxon>Bacteria</taxon>
        <taxon>Pseudomonadati</taxon>
        <taxon>Planctomycetota</taxon>
        <taxon>Planctomycetia</taxon>
        <taxon>Planctomycetales</taxon>
        <taxon>Planctomycetaceae</taxon>
        <taxon>Planctopirus</taxon>
    </lineage>
</organism>
<gene>
    <name evidence="9" type="ORF">A6X21_17745</name>
</gene>
<dbReference type="SUPFAM" id="SSF109998">
    <property type="entry name" value="Triger factor/SurA peptide-binding domain-like"/>
    <property type="match status" value="1"/>
</dbReference>
<dbReference type="Gene3D" id="3.10.50.40">
    <property type="match status" value="1"/>
</dbReference>
<dbReference type="InterPro" id="IPR046357">
    <property type="entry name" value="PPIase_dom_sf"/>
</dbReference>
<dbReference type="Gene3D" id="1.10.4030.10">
    <property type="entry name" value="Porin chaperone SurA, peptide-binding domain"/>
    <property type="match status" value="1"/>
</dbReference>
<dbReference type="PANTHER" id="PTHR47245:SF1">
    <property type="entry name" value="FOLDASE PROTEIN PRSA"/>
    <property type="match status" value="1"/>
</dbReference>
<accession>A0A1C3ELW1</accession>
<evidence type="ECO:0000256" key="6">
    <source>
        <dbReference type="PROSITE-ProRule" id="PRU00278"/>
    </source>
</evidence>
<evidence type="ECO:0000259" key="8">
    <source>
        <dbReference type="PROSITE" id="PS50198"/>
    </source>
</evidence>
<sequence>MGEGMHLETNTPAPAATKKPKSKWIKPVAFIAGTAAILTAGGFVMQSMSPKVGQAATETAGKAAPTTDRPVKVMARVNKEIIPFDMVAEECVARYGKEVLDDIINRTMIQQACEAAGVTVTEEEVTAEINRIAKRFNLDVNNWYQMLQAERGINPQQYRRSVIWPMLALKKLASEKIDIKEEELNRAFVRNYGPRVKARMILMDNLRRATTVWEKANADADNFEKYAQEFSIDPQSRALGGSVPPIPKYSGNDSLEKAAFALKEGEISGVIEVGPSRFAIIKCEGRTVPTVNELTQEIRDSLYDELAEQKTQVSVAKTFEEIQKSTRIDNYLTATVTGPDRVPAANAPGANAPGAPQQPAAPTGAVRLGNRPANNGN</sequence>
<evidence type="ECO:0000256" key="2">
    <source>
        <dbReference type="ARBA" id="ARBA00013194"/>
    </source>
</evidence>
<dbReference type="InterPro" id="IPR000297">
    <property type="entry name" value="PPIase_PpiC"/>
</dbReference>
<dbReference type="RefSeq" id="WP_068846704.1">
    <property type="nucleotide sequence ID" value="NZ_LYDR01000043.1"/>
</dbReference>
<comment type="catalytic activity">
    <reaction evidence="1">
        <text>[protein]-peptidylproline (omega=180) = [protein]-peptidylproline (omega=0)</text>
        <dbReference type="Rhea" id="RHEA:16237"/>
        <dbReference type="Rhea" id="RHEA-COMP:10747"/>
        <dbReference type="Rhea" id="RHEA-COMP:10748"/>
        <dbReference type="ChEBI" id="CHEBI:83833"/>
        <dbReference type="ChEBI" id="CHEBI:83834"/>
        <dbReference type="EC" id="5.2.1.8"/>
    </reaction>
</comment>
<evidence type="ECO:0000256" key="5">
    <source>
        <dbReference type="ARBA" id="ARBA00023235"/>
    </source>
</evidence>
<dbReference type="InterPro" id="IPR050245">
    <property type="entry name" value="PrsA_foldase"/>
</dbReference>
<comment type="caution">
    <text evidence="9">The sequence shown here is derived from an EMBL/GenBank/DDBJ whole genome shotgun (WGS) entry which is preliminary data.</text>
</comment>
<evidence type="ECO:0000256" key="4">
    <source>
        <dbReference type="ARBA" id="ARBA00023110"/>
    </source>
</evidence>
<protein>
    <recommendedName>
        <fullName evidence="2">peptidylprolyl isomerase</fullName>
        <ecNumber evidence="2">5.2.1.8</ecNumber>
    </recommendedName>
</protein>
<keyword evidence="10" id="KW-1185">Reference proteome</keyword>
<keyword evidence="3" id="KW-0732">Signal</keyword>
<dbReference type="SUPFAM" id="SSF54534">
    <property type="entry name" value="FKBP-like"/>
    <property type="match status" value="1"/>
</dbReference>
<dbReference type="PROSITE" id="PS50198">
    <property type="entry name" value="PPIC_PPIASE_2"/>
    <property type="match status" value="1"/>
</dbReference>
<evidence type="ECO:0000256" key="1">
    <source>
        <dbReference type="ARBA" id="ARBA00000971"/>
    </source>
</evidence>
<dbReference type="OrthoDB" id="275776at2"/>
<keyword evidence="4 6" id="KW-0697">Rotamase</keyword>
<dbReference type="EMBL" id="LYDR01000043">
    <property type="protein sequence ID" value="ODA34210.1"/>
    <property type="molecule type" value="Genomic_DNA"/>
</dbReference>
<evidence type="ECO:0000256" key="7">
    <source>
        <dbReference type="SAM" id="MobiDB-lite"/>
    </source>
</evidence>
<dbReference type="AlphaFoldDB" id="A0A1C3ELW1"/>
<dbReference type="Pfam" id="PF13624">
    <property type="entry name" value="SurA_N_3"/>
    <property type="match status" value="1"/>
</dbReference>
<proteinExistence type="predicted"/>
<name>A0A1C3ELW1_9PLAN</name>
<reference evidence="9 10" key="1">
    <citation type="submission" date="2016-05" db="EMBL/GenBank/DDBJ databases">
        <title>Genomic and physiological characterization of Planctopirus sp. isolated from fresh water lake.</title>
        <authorList>
            <person name="Subhash Y."/>
            <person name="Ramana C."/>
        </authorList>
    </citation>
    <scope>NUCLEOTIDE SEQUENCE [LARGE SCALE GENOMIC DNA]</scope>
    <source>
        <strain evidence="9 10">JC280</strain>
    </source>
</reference>
<dbReference type="Proteomes" id="UP000094828">
    <property type="component" value="Unassembled WGS sequence"/>
</dbReference>
<evidence type="ECO:0000313" key="10">
    <source>
        <dbReference type="Proteomes" id="UP000094828"/>
    </source>
</evidence>
<evidence type="ECO:0000313" key="9">
    <source>
        <dbReference type="EMBL" id="ODA34210.1"/>
    </source>
</evidence>
<dbReference type="GO" id="GO:0003755">
    <property type="term" value="F:peptidyl-prolyl cis-trans isomerase activity"/>
    <property type="evidence" value="ECO:0007669"/>
    <property type="project" value="UniProtKB-KW"/>
</dbReference>
<dbReference type="STRING" id="1841610.A6X21_17745"/>
<feature type="domain" description="PpiC" evidence="8">
    <location>
        <begin position="193"/>
        <end position="285"/>
    </location>
</feature>
<dbReference type="InterPro" id="IPR027304">
    <property type="entry name" value="Trigger_fact/SurA_dom_sf"/>
</dbReference>
<dbReference type="Pfam" id="PF00639">
    <property type="entry name" value="Rotamase"/>
    <property type="match status" value="1"/>
</dbReference>
<evidence type="ECO:0000256" key="3">
    <source>
        <dbReference type="ARBA" id="ARBA00022729"/>
    </source>
</evidence>
<feature type="compositionally biased region" description="Low complexity" evidence="7">
    <location>
        <begin position="343"/>
        <end position="362"/>
    </location>
</feature>
<keyword evidence="5 6" id="KW-0413">Isomerase</keyword>
<feature type="region of interest" description="Disordered" evidence="7">
    <location>
        <begin position="339"/>
        <end position="377"/>
    </location>
</feature>
<dbReference type="PANTHER" id="PTHR47245">
    <property type="entry name" value="PEPTIDYLPROLYL ISOMERASE"/>
    <property type="match status" value="1"/>
</dbReference>
<dbReference type="EC" id="5.2.1.8" evidence="2"/>